<dbReference type="PANTHER" id="PTHR30383">
    <property type="entry name" value="THIOESTERASE 1/PROTEASE 1/LYSOPHOSPHOLIPASE L1"/>
    <property type="match status" value="1"/>
</dbReference>
<evidence type="ECO:0000259" key="2">
    <source>
        <dbReference type="Pfam" id="PF13472"/>
    </source>
</evidence>
<dbReference type="RefSeq" id="WP_149074053.1">
    <property type="nucleotide sequence ID" value="NZ_CP043329.1"/>
</dbReference>
<evidence type="ECO:0000313" key="3">
    <source>
        <dbReference type="EMBL" id="QEK50977.1"/>
    </source>
</evidence>
<keyword evidence="1" id="KW-0732">Signal</keyword>
<feature type="chain" id="PRO_5023079156" evidence="1">
    <location>
        <begin position="23"/>
        <end position="216"/>
    </location>
</feature>
<keyword evidence="3" id="KW-0378">Hydrolase</keyword>
<dbReference type="InterPro" id="IPR013830">
    <property type="entry name" value="SGNH_hydro"/>
</dbReference>
<dbReference type="InterPro" id="IPR051532">
    <property type="entry name" value="Ester_Hydrolysis_Enzymes"/>
</dbReference>
<dbReference type="PANTHER" id="PTHR30383:SF26">
    <property type="entry name" value="SGNH HYDROLASE-TYPE ESTERASE DOMAIN-CONTAINING PROTEIN"/>
    <property type="match status" value="1"/>
</dbReference>
<dbReference type="Gene3D" id="3.40.50.1110">
    <property type="entry name" value="SGNH hydrolase"/>
    <property type="match status" value="1"/>
</dbReference>
<reference evidence="3 4" key="1">
    <citation type="submission" date="2019-08" db="EMBL/GenBank/DDBJ databases">
        <title>Pedobacter sp. nov., isolated from Han river, South Korea.</title>
        <authorList>
            <person name="Lee D.-H."/>
            <person name="Kim Y.-S."/>
            <person name="Hwang E.-M."/>
            <person name="Le Tran T.C."/>
            <person name="Cha C.-J."/>
        </authorList>
    </citation>
    <scope>NUCLEOTIDE SEQUENCE [LARGE SCALE GENOMIC DNA]</scope>
    <source>
        <strain evidence="3 4">CJ43</strain>
    </source>
</reference>
<protein>
    <submittedName>
        <fullName evidence="3">SGNH/GDSL hydrolase family protein</fullName>
    </submittedName>
</protein>
<feature type="signal peptide" evidence="1">
    <location>
        <begin position="1"/>
        <end position="22"/>
    </location>
</feature>
<name>A0A5C0VG11_9SPHI</name>
<sequence length="216" mass="24325">MRNYKRRYLGFATLLVAFTFIAASFQTPKNVLIIGDSISIGYTPFIQKALTDVNVEHNPGNGGPTTRGVQNIEKWLGDREWDVITFNFGLHDMVHRDSSNKYDVVKGKISVPLEDYRKNLQAIVDKLKETTATIIFINTTTVPENAAGRKVESPAQYNKIALEVMKKNKIEVLDLYKTSLTVHPANSKPGNVHYTEQGYELLAQPITDKIKSLLKK</sequence>
<gene>
    <name evidence="3" type="ORF">FYC62_04275</name>
</gene>
<dbReference type="InterPro" id="IPR036514">
    <property type="entry name" value="SGNH_hydro_sf"/>
</dbReference>
<dbReference type="GO" id="GO:0004622">
    <property type="term" value="F:phosphatidylcholine lysophospholipase activity"/>
    <property type="evidence" value="ECO:0007669"/>
    <property type="project" value="TreeGrafter"/>
</dbReference>
<keyword evidence="4" id="KW-1185">Reference proteome</keyword>
<evidence type="ECO:0000313" key="4">
    <source>
        <dbReference type="Proteomes" id="UP000323653"/>
    </source>
</evidence>
<dbReference type="SUPFAM" id="SSF52266">
    <property type="entry name" value="SGNH hydrolase"/>
    <property type="match status" value="1"/>
</dbReference>
<dbReference type="Pfam" id="PF13472">
    <property type="entry name" value="Lipase_GDSL_2"/>
    <property type="match status" value="1"/>
</dbReference>
<dbReference type="AlphaFoldDB" id="A0A5C0VG11"/>
<dbReference type="KEGG" id="pej:FYC62_04275"/>
<accession>A0A5C0VG11</accession>
<feature type="domain" description="SGNH hydrolase-type esterase" evidence="2">
    <location>
        <begin position="34"/>
        <end position="201"/>
    </location>
</feature>
<organism evidence="3 4">
    <name type="scientific">Pedobacter aquae</name>
    <dbReference type="NCBI Taxonomy" id="2605747"/>
    <lineage>
        <taxon>Bacteria</taxon>
        <taxon>Pseudomonadati</taxon>
        <taxon>Bacteroidota</taxon>
        <taxon>Sphingobacteriia</taxon>
        <taxon>Sphingobacteriales</taxon>
        <taxon>Sphingobacteriaceae</taxon>
        <taxon>Pedobacter</taxon>
    </lineage>
</organism>
<evidence type="ECO:0000256" key="1">
    <source>
        <dbReference type="SAM" id="SignalP"/>
    </source>
</evidence>
<dbReference type="EMBL" id="CP043329">
    <property type="protein sequence ID" value="QEK50977.1"/>
    <property type="molecule type" value="Genomic_DNA"/>
</dbReference>
<dbReference type="Proteomes" id="UP000323653">
    <property type="component" value="Chromosome"/>
</dbReference>
<proteinExistence type="predicted"/>
<dbReference type="CDD" id="cd00229">
    <property type="entry name" value="SGNH_hydrolase"/>
    <property type="match status" value="1"/>
</dbReference>